<feature type="non-terminal residue" evidence="2">
    <location>
        <position position="1"/>
    </location>
</feature>
<evidence type="ECO:0000259" key="1">
    <source>
        <dbReference type="PROSITE" id="PS50022"/>
    </source>
</evidence>
<comment type="caution">
    <text evidence="2">The sequence shown here is derived from an EMBL/GenBank/DDBJ whole genome shotgun (WGS) entry which is preliminary data.</text>
</comment>
<protein>
    <recommendedName>
        <fullName evidence="1">F5/8 type C domain-containing protein</fullName>
    </recommendedName>
</protein>
<evidence type="ECO:0000313" key="3">
    <source>
        <dbReference type="Proteomes" id="UP001159427"/>
    </source>
</evidence>
<reference evidence="2 3" key="1">
    <citation type="submission" date="2022-05" db="EMBL/GenBank/DDBJ databases">
        <authorList>
            <consortium name="Genoscope - CEA"/>
            <person name="William W."/>
        </authorList>
    </citation>
    <scope>NUCLEOTIDE SEQUENCE [LARGE SCALE GENOMIC DNA]</scope>
</reference>
<proteinExistence type="predicted"/>
<keyword evidence="3" id="KW-1185">Reference proteome</keyword>
<dbReference type="Pfam" id="PF00754">
    <property type="entry name" value="F5_F8_type_C"/>
    <property type="match status" value="1"/>
</dbReference>
<dbReference type="InterPro" id="IPR008979">
    <property type="entry name" value="Galactose-bd-like_sf"/>
</dbReference>
<evidence type="ECO:0000313" key="2">
    <source>
        <dbReference type="EMBL" id="CAH3024837.1"/>
    </source>
</evidence>
<organism evidence="2 3">
    <name type="scientific">Porites evermanni</name>
    <dbReference type="NCBI Taxonomy" id="104178"/>
    <lineage>
        <taxon>Eukaryota</taxon>
        <taxon>Metazoa</taxon>
        <taxon>Cnidaria</taxon>
        <taxon>Anthozoa</taxon>
        <taxon>Hexacorallia</taxon>
        <taxon>Scleractinia</taxon>
        <taxon>Fungiina</taxon>
        <taxon>Poritidae</taxon>
        <taxon>Porites</taxon>
    </lineage>
</organism>
<dbReference type="SUPFAM" id="SSF49785">
    <property type="entry name" value="Galactose-binding domain-like"/>
    <property type="match status" value="1"/>
</dbReference>
<dbReference type="Proteomes" id="UP001159427">
    <property type="component" value="Unassembled WGS sequence"/>
</dbReference>
<dbReference type="CDD" id="cd00057">
    <property type="entry name" value="FA58C"/>
    <property type="match status" value="1"/>
</dbReference>
<sequence>DGDIYKLVFKGCQPVGVADPMRIPNVQMTATSYWSTSYYPYYGRLNETRGYGAWCPRTRQGPRTDYLQVDMGTFRSVCAVATQGAKHINEWTASYVLRMSTDGITWNPYEENNAEKVFQGNTDRQTIVKHSFPTAVEARFVRFYYVTYYSWPAIRVEIYVY</sequence>
<dbReference type="SMART" id="SM00231">
    <property type="entry name" value="FA58C"/>
    <property type="match status" value="1"/>
</dbReference>
<dbReference type="PROSITE" id="PS50022">
    <property type="entry name" value="FA58C_3"/>
    <property type="match status" value="1"/>
</dbReference>
<name>A0ABN8M7W5_9CNID</name>
<dbReference type="Gene3D" id="2.60.120.260">
    <property type="entry name" value="Galactose-binding domain-like"/>
    <property type="match status" value="1"/>
</dbReference>
<dbReference type="InterPro" id="IPR000421">
    <property type="entry name" value="FA58C"/>
</dbReference>
<dbReference type="PANTHER" id="PTHR24543">
    <property type="entry name" value="MULTICOPPER OXIDASE-RELATED"/>
    <property type="match status" value="1"/>
</dbReference>
<dbReference type="PROSITE" id="PS01285">
    <property type="entry name" value="FA58C_1"/>
    <property type="match status" value="1"/>
</dbReference>
<feature type="domain" description="F5/8 type C" evidence="1">
    <location>
        <begin position="12"/>
        <end position="161"/>
    </location>
</feature>
<dbReference type="EMBL" id="CALNXI010000323">
    <property type="protein sequence ID" value="CAH3024837.1"/>
    <property type="molecule type" value="Genomic_DNA"/>
</dbReference>
<gene>
    <name evidence="2" type="ORF">PEVE_00024203</name>
</gene>
<accession>A0ABN8M7W5</accession>